<dbReference type="InterPro" id="IPR020549">
    <property type="entry name" value="YbeY_CS"/>
</dbReference>
<keyword evidence="4 7" id="KW-0255">Endonuclease</keyword>
<dbReference type="HAMAP" id="MF_00009">
    <property type="entry name" value="Endoribonucl_YbeY"/>
    <property type="match status" value="1"/>
</dbReference>
<comment type="subcellular location">
    <subcellularLocation>
        <location evidence="7">Cytoplasm</location>
    </subcellularLocation>
</comment>
<evidence type="ECO:0000313" key="9">
    <source>
        <dbReference type="EMBL" id="QGM99730.1"/>
    </source>
</evidence>
<dbReference type="InterPro" id="IPR023091">
    <property type="entry name" value="MetalPrtase_cat_dom_sf_prd"/>
</dbReference>
<feature type="region of interest" description="Disordered" evidence="8">
    <location>
        <begin position="151"/>
        <end position="173"/>
    </location>
</feature>
<evidence type="ECO:0000256" key="8">
    <source>
        <dbReference type="SAM" id="MobiDB-lite"/>
    </source>
</evidence>
<dbReference type="EMBL" id="CP044331">
    <property type="protein sequence ID" value="QGM99730.1"/>
    <property type="molecule type" value="Genomic_DNA"/>
</dbReference>
<dbReference type="GO" id="GO:0008270">
    <property type="term" value="F:zinc ion binding"/>
    <property type="evidence" value="ECO:0007669"/>
    <property type="project" value="UniProtKB-UniRule"/>
</dbReference>
<dbReference type="Gene3D" id="3.40.390.30">
    <property type="entry name" value="Metalloproteases ('zincins'), catalytic domain"/>
    <property type="match status" value="1"/>
</dbReference>
<protein>
    <recommendedName>
        <fullName evidence="7">Endoribonuclease YbeY</fullName>
        <ecNumber evidence="7">3.1.-.-</ecNumber>
    </recommendedName>
</protein>
<comment type="cofactor">
    <cofactor evidence="7">
        <name>Zn(2+)</name>
        <dbReference type="ChEBI" id="CHEBI:29105"/>
    </cofactor>
    <text evidence="7">Binds 1 zinc ion.</text>
</comment>
<keyword evidence="10" id="KW-1185">Reference proteome</keyword>
<dbReference type="Proteomes" id="UP000422569">
    <property type="component" value="Chromosome"/>
</dbReference>
<evidence type="ECO:0000256" key="7">
    <source>
        <dbReference type="HAMAP-Rule" id="MF_00009"/>
    </source>
</evidence>
<dbReference type="InterPro" id="IPR002036">
    <property type="entry name" value="YbeY"/>
</dbReference>
<dbReference type="GO" id="GO:0004521">
    <property type="term" value="F:RNA endonuclease activity"/>
    <property type="evidence" value="ECO:0007669"/>
    <property type="project" value="UniProtKB-UniRule"/>
</dbReference>
<dbReference type="AlphaFoldDB" id="A0A6B8MGC0"/>
<evidence type="ECO:0000256" key="3">
    <source>
        <dbReference type="ARBA" id="ARBA00022723"/>
    </source>
</evidence>
<dbReference type="NCBIfam" id="TIGR00043">
    <property type="entry name" value="rRNA maturation RNase YbeY"/>
    <property type="match status" value="1"/>
</dbReference>
<dbReference type="PANTHER" id="PTHR46986:SF1">
    <property type="entry name" value="ENDORIBONUCLEASE YBEY, CHLOROPLASTIC"/>
    <property type="match status" value="1"/>
</dbReference>
<feature type="binding site" evidence="7">
    <location>
        <position position="125"/>
    </location>
    <ligand>
        <name>Zn(2+)</name>
        <dbReference type="ChEBI" id="CHEBI:29105"/>
        <note>catalytic</note>
    </ligand>
</feature>
<keyword evidence="7" id="KW-0963">Cytoplasm</keyword>
<sequence>MEIDINLAAEAWDSLNGLEALTRDAIKASLAESGARLVEGCEISVTFCDDAEIHDLNAEWRGKDQPTNVLSFPTPGPLAARPLLGDIVIAYETVAGEAAEQEKTLRDHTAHMVIHGFLHLIGYDHETAAEAEEMESLERRIASRLGLRDPYAGEAAGEEDEASELNEGHVDTI</sequence>
<dbReference type="SUPFAM" id="SSF55486">
    <property type="entry name" value="Metalloproteases ('zincins'), catalytic domain"/>
    <property type="match status" value="1"/>
</dbReference>
<name>A0A6B8MGC0_9HYPH</name>
<keyword evidence="7" id="KW-0690">Ribosome biogenesis</keyword>
<feature type="binding site" evidence="7">
    <location>
        <position position="115"/>
    </location>
    <ligand>
        <name>Zn(2+)</name>
        <dbReference type="ChEBI" id="CHEBI:29105"/>
        <note>catalytic</note>
    </ligand>
</feature>
<evidence type="ECO:0000256" key="5">
    <source>
        <dbReference type="ARBA" id="ARBA00022801"/>
    </source>
</evidence>
<comment type="function">
    <text evidence="7">Single strand-specific metallo-endoribonuclease involved in late-stage 70S ribosome quality control and in maturation of the 3' terminus of the 16S rRNA.</text>
</comment>
<gene>
    <name evidence="7 9" type="primary">ybeY</name>
    <name evidence="9" type="ORF">F7D14_15125</name>
</gene>
<feature type="binding site" evidence="7">
    <location>
        <position position="119"/>
    </location>
    <ligand>
        <name>Zn(2+)</name>
        <dbReference type="ChEBI" id="CHEBI:29105"/>
        <note>catalytic</note>
    </ligand>
</feature>
<keyword evidence="5 7" id="KW-0378">Hydrolase</keyword>
<accession>A0A6B8MGC0</accession>
<dbReference type="GO" id="GO:0006364">
    <property type="term" value="P:rRNA processing"/>
    <property type="evidence" value="ECO:0007669"/>
    <property type="project" value="UniProtKB-UniRule"/>
</dbReference>
<dbReference type="Pfam" id="PF02130">
    <property type="entry name" value="YbeY"/>
    <property type="match status" value="1"/>
</dbReference>
<keyword evidence="6 7" id="KW-0862">Zinc</keyword>
<evidence type="ECO:0000256" key="4">
    <source>
        <dbReference type="ARBA" id="ARBA00022759"/>
    </source>
</evidence>
<dbReference type="GO" id="GO:0005737">
    <property type="term" value="C:cytoplasm"/>
    <property type="evidence" value="ECO:0007669"/>
    <property type="project" value="UniProtKB-SubCell"/>
</dbReference>
<evidence type="ECO:0000256" key="6">
    <source>
        <dbReference type="ARBA" id="ARBA00022833"/>
    </source>
</evidence>
<evidence type="ECO:0000256" key="2">
    <source>
        <dbReference type="ARBA" id="ARBA00022722"/>
    </source>
</evidence>
<keyword evidence="2 7" id="KW-0540">Nuclease</keyword>
<evidence type="ECO:0000256" key="1">
    <source>
        <dbReference type="ARBA" id="ARBA00010875"/>
    </source>
</evidence>
<keyword evidence="3 7" id="KW-0479">Metal-binding</keyword>
<dbReference type="EC" id="3.1.-.-" evidence="7"/>
<evidence type="ECO:0000313" key="10">
    <source>
        <dbReference type="Proteomes" id="UP000422569"/>
    </source>
</evidence>
<comment type="similarity">
    <text evidence="1 7">Belongs to the endoribonuclease YbeY family.</text>
</comment>
<proteinExistence type="inferred from homology"/>
<reference evidence="9 10" key="1">
    <citation type="submission" date="2019-09" db="EMBL/GenBank/DDBJ databases">
        <title>Isolation and complete genome sequencing of Methylocystis species.</title>
        <authorList>
            <person name="Rumah B.L."/>
            <person name="Stead C.E."/>
            <person name="Stevens B.C."/>
            <person name="Minton N.P."/>
            <person name="Grosse-Honebrink A."/>
            <person name="Zhang Y."/>
        </authorList>
    </citation>
    <scope>NUCLEOTIDE SEQUENCE [LARGE SCALE GENOMIC DNA]</scope>
    <source>
        <strain evidence="9 10">BRCS2</strain>
    </source>
</reference>
<dbReference type="PANTHER" id="PTHR46986">
    <property type="entry name" value="ENDORIBONUCLEASE YBEY, CHLOROPLASTIC"/>
    <property type="match status" value="1"/>
</dbReference>
<organism evidence="9 10">
    <name type="scientific">Methylocystis parvus</name>
    <dbReference type="NCBI Taxonomy" id="134"/>
    <lineage>
        <taxon>Bacteria</taxon>
        <taxon>Pseudomonadati</taxon>
        <taxon>Pseudomonadota</taxon>
        <taxon>Alphaproteobacteria</taxon>
        <taxon>Hyphomicrobiales</taxon>
        <taxon>Methylocystaceae</taxon>
        <taxon>Methylocystis</taxon>
    </lineage>
</organism>
<keyword evidence="7" id="KW-0698">rRNA processing</keyword>
<dbReference type="PROSITE" id="PS01306">
    <property type="entry name" value="UPF0054"/>
    <property type="match status" value="1"/>
</dbReference>
<dbReference type="GO" id="GO:0004222">
    <property type="term" value="F:metalloendopeptidase activity"/>
    <property type="evidence" value="ECO:0007669"/>
    <property type="project" value="InterPro"/>
</dbReference>
<dbReference type="KEGG" id="mpar:F7D14_15125"/>